<dbReference type="AlphaFoldDB" id="A0A3L6SEW6"/>
<feature type="region of interest" description="Disordered" evidence="1">
    <location>
        <begin position="73"/>
        <end position="103"/>
    </location>
</feature>
<organism evidence="2 3">
    <name type="scientific">Panicum miliaceum</name>
    <name type="common">Proso millet</name>
    <name type="synonym">Broomcorn millet</name>
    <dbReference type="NCBI Taxonomy" id="4540"/>
    <lineage>
        <taxon>Eukaryota</taxon>
        <taxon>Viridiplantae</taxon>
        <taxon>Streptophyta</taxon>
        <taxon>Embryophyta</taxon>
        <taxon>Tracheophyta</taxon>
        <taxon>Spermatophyta</taxon>
        <taxon>Magnoliopsida</taxon>
        <taxon>Liliopsida</taxon>
        <taxon>Poales</taxon>
        <taxon>Poaceae</taxon>
        <taxon>PACMAD clade</taxon>
        <taxon>Panicoideae</taxon>
        <taxon>Panicodae</taxon>
        <taxon>Paniceae</taxon>
        <taxon>Panicinae</taxon>
        <taxon>Panicum</taxon>
        <taxon>Panicum sect. Panicum</taxon>
    </lineage>
</organism>
<reference evidence="3" key="1">
    <citation type="journal article" date="2019" name="Nat. Commun.">
        <title>The genome of broomcorn millet.</title>
        <authorList>
            <person name="Zou C."/>
            <person name="Miki D."/>
            <person name="Li D."/>
            <person name="Tang Q."/>
            <person name="Xiao L."/>
            <person name="Rajput S."/>
            <person name="Deng P."/>
            <person name="Jia W."/>
            <person name="Huang R."/>
            <person name="Zhang M."/>
            <person name="Sun Y."/>
            <person name="Hu J."/>
            <person name="Fu X."/>
            <person name="Schnable P.S."/>
            <person name="Li F."/>
            <person name="Zhang H."/>
            <person name="Feng B."/>
            <person name="Zhu X."/>
            <person name="Liu R."/>
            <person name="Schnable J.C."/>
            <person name="Zhu J.-K."/>
            <person name="Zhang H."/>
        </authorList>
    </citation>
    <scope>NUCLEOTIDE SEQUENCE [LARGE SCALE GENOMIC DNA]</scope>
</reference>
<accession>A0A3L6SEW6</accession>
<dbReference type="PANTHER" id="PTHR45125">
    <property type="entry name" value="F21J9.4-RELATED"/>
    <property type="match status" value="1"/>
</dbReference>
<gene>
    <name evidence="2" type="ORF">C2845_PM02G16500</name>
</gene>
<keyword evidence="3" id="KW-1185">Reference proteome</keyword>
<dbReference type="Proteomes" id="UP000275267">
    <property type="component" value="Unassembled WGS sequence"/>
</dbReference>
<sequence>MDLAGVGLMRHCVLPPTGVDGRMTQEPLSPEDVAVVNMNSGELLSACYLEVGVQILIVAMDSGSYFTSLVETDVEDSQNLTPPSQTTNGRAPAAAKGSQGRSNNFRDEKDILLVSAWLNVGMDPIQGIDQPLGTYWRRTHEYFNANKKFESDRTQGSLMNSWSGIQHDVNLFCGCLSRIEARNYSGWSVDGKWIDCERRSVKKENSSVQILGFAFLRQLPWLRCWFVVRVEADSSLFV</sequence>
<proteinExistence type="predicted"/>
<evidence type="ECO:0000256" key="1">
    <source>
        <dbReference type="SAM" id="MobiDB-lite"/>
    </source>
</evidence>
<evidence type="ECO:0000313" key="3">
    <source>
        <dbReference type="Proteomes" id="UP000275267"/>
    </source>
</evidence>
<comment type="caution">
    <text evidence="2">The sequence shown here is derived from an EMBL/GenBank/DDBJ whole genome shotgun (WGS) entry which is preliminary data.</text>
</comment>
<dbReference type="OrthoDB" id="691997at2759"/>
<dbReference type="STRING" id="4540.A0A3L6SEW6"/>
<evidence type="ECO:0000313" key="2">
    <source>
        <dbReference type="EMBL" id="RLN19049.1"/>
    </source>
</evidence>
<dbReference type="PANTHER" id="PTHR45125:SF3">
    <property type="entry name" value="NO-APICAL-MERISTEM-ASSOCIATED CARBOXY-TERMINAL DOMAIN PROTEIN"/>
    <property type="match status" value="1"/>
</dbReference>
<name>A0A3L6SEW6_PANMI</name>
<feature type="compositionally biased region" description="Polar residues" evidence="1">
    <location>
        <begin position="77"/>
        <end position="89"/>
    </location>
</feature>
<protein>
    <submittedName>
        <fullName evidence="2">Uncharacterized protein</fullName>
    </submittedName>
</protein>
<dbReference type="EMBL" id="PQIB02000005">
    <property type="protein sequence ID" value="RLN19049.1"/>
    <property type="molecule type" value="Genomic_DNA"/>
</dbReference>